<dbReference type="EMBL" id="RBON01000306">
    <property type="protein sequence ID" value="RMM62396.1"/>
    <property type="molecule type" value="Genomic_DNA"/>
</dbReference>
<accession>A0A3M3FLT7</accession>
<name>A0A3M3FLT7_PSESG</name>
<sequence>MGRIGHTRFKRAADALCKPVNTQNFLSRAIKLQQTLLNMPIRYAVPDSMGRKTTIAFVYKSALIALLLINLGKTIDCVLRIISLYREGKPSTKQ</sequence>
<comment type="caution">
    <text evidence="1">The sequence shown here is derived from an EMBL/GenBank/DDBJ whole genome shotgun (WGS) entry which is preliminary data.</text>
</comment>
<organism evidence="1 2">
    <name type="scientific">Pseudomonas savastanoi pv. glycinea</name>
    <name type="common">Pseudomonas syringae pv. glycinea</name>
    <dbReference type="NCBI Taxonomy" id="318"/>
    <lineage>
        <taxon>Bacteria</taxon>
        <taxon>Pseudomonadati</taxon>
        <taxon>Pseudomonadota</taxon>
        <taxon>Gammaproteobacteria</taxon>
        <taxon>Pseudomonadales</taxon>
        <taxon>Pseudomonadaceae</taxon>
        <taxon>Pseudomonas</taxon>
    </lineage>
</organism>
<protein>
    <submittedName>
        <fullName evidence="1">Uncharacterized protein</fullName>
    </submittedName>
</protein>
<gene>
    <name evidence="1" type="ORF">ALQ73_102405</name>
</gene>
<dbReference type="AlphaFoldDB" id="A0A3M3FLT7"/>
<dbReference type="Proteomes" id="UP000276829">
    <property type="component" value="Unassembled WGS sequence"/>
</dbReference>
<evidence type="ECO:0000313" key="1">
    <source>
        <dbReference type="EMBL" id="RMM62396.1"/>
    </source>
</evidence>
<reference evidence="1 2" key="1">
    <citation type="submission" date="2018-08" db="EMBL/GenBank/DDBJ databases">
        <title>Recombination of ecologically and evolutionarily significant loci maintains genetic cohesion in the Pseudomonas syringae species complex.</title>
        <authorList>
            <person name="Dillon M."/>
            <person name="Thakur S."/>
            <person name="Almeida R.N.D."/>
            <person name="Weir B.S."/>
            <person name="Guttman D.S."/>
        </authorList>
    </citation>
    <scope>NUCLEOTIDE SEQUENCE [LARGE SCALE GENOMIC DNA]</scope>
    <source>
        <strain evidence="1 2">ICMP 4324</strain>
    </source>
</reference>
<evidence type="ECO:0000313" key="2">
    <source>
        <dbReference type="Proteomes" id="UP000276829"/>
    </source>
</evidence>
<proteinExistence type="predicted"/>